<gene>
    <name evidence="8" type="ORF">ASZ90_005419</name>
</gene>
<evidence type="ECO:0000256" key="3">
    <source>
        <dbReference type="ARBA" id="ARBA00022452"/>
    </source>
</evidence>
<feature type="coiled-coil region" evidence="7">
    <location>
        <begin position="390"/>
        <end position="417"/>
    </location>
</feature>
<keyword evidence="3" id="KW-1134">Transmembrane beta strand</keyword>
<sequence>MMNNLKLFKKPKLFLLVVILMTPLLAQELTLEDAIETALSNNREIKIAKLEVKKAEEAVSEAFGYALPSLDVSASFAHFLSKPKMAFPDFEALLTNAAYGILFHENVIPHDESKLMPIQTKLQSFAQTNNYEATAQLTQIIFNSAVFRGIGASQIYLNLSKEQLKAKASEVVLNVKKAFYGVLLTEELLEITQASLKNAEENLDNLRAYYQQGFASDFEMMQAEVMVENIRPKVYELEELNKDTKNKFKMVLGISQEENLKVRGKILYSEHILPEMDDAIATAVKKNFDINSLKIKLQIDEEFVALDRSEYWPQLAAFGNLTYAGSSDDWNFQNYSSTTVGLSLSMNIFNGNRTARKVEQSLIGLRQTEEQISTLKDYIISEVKKTYYNIERVKVQINAVERNVSLAEKAYEIALKRYDEGTGTQLEIKNANIELHTARTNKLQVVHQYIIAKAELDKLLGQLNDAELQFIKDENK</sequence>
<evidence type="ECO:0000256" key="4">
    <source>
        <dbReference type="ARBA" id="ARBA00022692"/>
    </source>
</evidence>
<dbReference type="GO" id="GO:0009279">
    <property type="term" value="C:cell outer membrane"/>
    <property type="evidence" value="ECO:0007669"/>
    <property type="project" value="UniProtKB-SubCell"/>
</dbReference>
<dbReference type="GO" id="GO:0015288">
    <property type="term" value="F:porin activity"/>
    <property type="evidence" value="ECO:0007669"/>
    <property type="project" value="TreeGrafter"/>
</dbReference>
<dbReference type="EMBL" id="LNQE01000820">
    <property type="protein sequence ID" value="KUG24768.1"/>
    <property type="molecule type" value="Genomic_DNA"/>
</dbReference>
<dbReference type="Gene3D" id="1.20.1600.10">
    <property type="entry name" value="Outer membrane efflux proteins (OEP)"/>
    <property type="match status" value="1"/>
</dbReference>
<evidence type="ECO:0000256" key="2">
    <source>
        <dbReference type="ARBA" id="ARBA00022448"/>
    </source>
</evidence>
<comment type="subcellular location">
    <subcellularLocation>
        <location evidence="1">Cell outer membrane</location>
    </subcellularLocation>
</comment>
<dbReference type="Pfam" id="PF02321">
    <property type="entry name" value="OEP"/>
    <property type="match status" value="2"/>
</dbReference>
<keyword evidence="2" id="KW-0813">Transport</keyword>
<evidence type="ECO:0000256" key="5">
    <source>
        <dbReference type="ARBA" id="ARBA00023136"/>
    </source>
</evidence>
<proteinExistence type="predicted"/>
<evidence type="ECO:0000256" key="6">
    <source>
        <dbReference type="ARBA" id="ARBA00023237"/>
    </source>
</evidence>
<name>A0A0W8FV21_9ZZZZ</name>
<reference evidence="8" key="1">
    <citation type="journal article" date="2015" name="Proc. Natl. Acad. Sci. U.S.A.">
        <title>Networks of energetic and metabolic interactions define dynamics in microbial communities.</title>
        <authorList>
            <person name="Embree M."/>
            <person name="Liu J.K."/>
            <person name="Al-Bassam M.M."/>
            <person name="Zengler K."/>
        </authorList>
    </citation>
    <scope>NUCLEOTIDE SEQUENCE</scope>
</reference>
<evidence type="ECO:0000256" key="1">
    <source>
        <dbReference type="ARBA" id="ARBA00004442"/>
    </source>
</evidence>
<dbReference type="PANTHER" id="PTHR30026">
    <property type="entry name" value="OUTER MEMBRANE PROTEIN TOLC"/>
    <property type="match status" value="1"/>
</dbReference>
<protein>
    <submittedName>
        <fullName evidence="8">Outer membrane efflux protein</fullName>
    </submittedName>
</protein>
<dbReference type="SUPFAM" id="SSF56954">
    <property type="entry name" value="Outer membrane efflux proteins (OEP)"/>
    <property type="match status" value="1"/>
</dbReference>
<keyword evidence="7" id="KW-0175">Coiled coil</keyword>
<keyword evidence="6" id="KW-0998">Cell outer membrane</keyword>
<dbReference type="InterPro" id="IPR003423">
    <property type="entry name" value="OMP_efflux"/>
</dbReference>
<dbReference type="GO" id="GO:1990281">
    <property type="term" value="C:efflux pump complex"/>
    <property type="evidence" value="ECO:0007669"/>
    <property type="project" value="TreeGrafter"/>
</dbReference>
<organism evidence="8">
    <name type="scientific">hydrocarbon metagenome</name>
    <dbReference type="NCBI Taxonomy" id="938273"/>
    <lineage>
        <taxon>unclassified sequences</taxon>
        <taxon>metagenomes</taxon>
        <taxon>ecological metagenomes</taxon>
    </lineage>
</organism>
<dbReference type="AlphaFoldDB" id="A0A0W8FV21"/>
<keyword evidence="4" id="KW-0812">Transmembrane</keyword>
<comment type="caution">
    <text evidence="8">The sequence shown here is derived from an EMBL/GenBank/DDBJ whole genome shotgun (WGS) entry which is preliminary data.</text>
</comment>
<dbReference type="InterPro" id="IPR051906">
    <property type="entry name" value="TolC-like"/>
</dbReference>
<evidence type="ECO:0000256" key="7">
    <source>
        <dbReference type="SAM" id="Coils"/>
    </source>
</evidence>
<evidence type="ECO:0000313" key="8">
    <source>
        <dbReference type="EMBL" id="KUG24768.1"/>
    </source>
</evidence>
<accession>A0A0W8FV21</accession>
<dbReference type="GO" id="GO:0015562">
    <property type="term" value="F:efflux transmembrane transporter activity"/>
    <property type="evidence" value="ECO:0007669"/>
    <property type="project" value="InterPro"/>
</dbReference>
<dbReference type="PANTHER" id="PTHR30026:SF20">
    <property type="entry name" value="OUTER MEMBRANE PROTEIN TOLC"/>
    <property type="match status" value="1"/>
</dbReference>
<keyword evidence="5" id="KW-0472">Membrane</keyword>